<organism evidence="4 5">
    <name type="scientific">Microvirga tunisiensis</name>
    <dbReference type="NCBI Taxonomy" id="2108360"/>
    <lineage>
        <taxon>Bacteria</taxon>
        <taxon>Pseudomonadati</taxon>
        <taxon>Pseudomonadota</taxon>
        <taxon>Alphaproteobacteria</taxon>
        <taxon>Hyphomicrobiales</taxon>
        <taxon>Methylobacteriaceae</taxon>
        <taxon>Microvirga</taxon>
    </lineage>
</organism>
<keyword evidence="5" id="KW-1185">Reference proteome</keyword>
<dbReference type="InterPro" id="IPR003959">
    <property type="entry name" value="ATPase_AAA_core"/>
</dbReference>
<gene>
    <name evidence="4" type="ORF">FS320_00920</name>
</gene>
<dbReference type="SMART" id="SM00382">
    <property type="entry name" value="AAA"/>
    <property type="match status" value="1"/>
</dbReference>
<accession>A0A5N7MIP9</accession>
<evidence type="ECO:0000313" key="4">
    <source>
        <dbReference type="EMBL" id="MPR23816.1"/>
    </source>
</evidence>
<dbReference type="PANTHER" id="PTHR23077">
    <property type="entry name" value="AAA-FAMILY ATPASE"/>
    <property type="match status" value="1"/>
</dbReference>
<protein>
    <submittedName>
        <fullName evidence="4">AAA family ATPase</fullName>
    </submittedName>
</protein>
<dbReference type="OrthoDB" id="7438987at2"/>
<dbReference type="CDD" id="cd19481">
    <property type="entry name" value="RecA-like_protease"/>
    <property type="match status" value="1"/>
</dbReference>
<evidence type="ECO:0000313" key="5">
    <source>
        <dbReference type="Proteomes" id="UP000403266"/>
    </source>
</evidence>
<evidence type="ECO:0000256" key="1">
    <source>
        <dbReference type="ARBA" id="ARBA00022741"/>
    </source>
</evidence>
<dbReference type="InterPro" id="IPR003593">
    <property type="entry name" value="AAA+_ATPase"/>
</dbReference>
<dbReference type="EMBL" id="VOSK01000001">
    <property type="protein sequence ID" value="MPR23816.1"/>
    <property type="molecule type" value="Genomic_DNA"/>
</dbReference>
<dbReference type="SUPFAM" id="SSF52540">
    <property type="entry name" value="P-loop containing nucleoside triphosphate hydrolases"/>
    <property type="match status" value="1"/>
</dbReference>
<keyword evidence="2" id="KW-0067">ATP-binding</keyword>
<dbReference type="Proteomes" id="UP000403266">
    <property type="component" value="Unassembled WGS sequence"/>
</dbReference>
<dbReference type="InterPro" id="IPR027417">
    <property type="entry name" value="P-loop_NTPase"/>
</dbReference>
<dbReference type="GO" id="GO:0005524">
    <property type="term" value="F:ATP binding"/>
    <property type="evidence" value="ECO:0007669"/>
    <property type="project" value="UniProtKB-KW"/>
</dbReference>
<dbReference type="InterPro" id="IPR050168">
    <property type="entry name" value="AAA_ATPase_domain"/>
</dbReference>
<evidence type="ECO:0000259" key="3">
    <source>
        <dbReference type="SMART" id="SM00382"/>
    </source>
</evidence>
<dbReference type="GO" id="GO:0005737">
    <property type="term" value="C:cytoplasm"/>
    <property type="evidence" value="ECO:0007669"/>
    <property type="project" value="TreeGrafter"/>
</dbReference>
<dbReference type="Gene3D" id="3.40.50.300">
    <property type="entry name" value="P-loop containing nucleotide triphosphate hydrolases"/>
    <property type="match status" value="1"/>
</dbReference>
<dbReference type="PANTHER" id="PTHR23077:SF27">
    <property type="entry name" value="ATPASE FAMILY GENE 2 PROTEIN HOMOLOG A"/>
    <property type="match status" value="1"/>
</dbReference>
<reference evidence="4 5" key="1">
    <citation type="journal article" date="2019" name="Syst. Appl. Microbiol.">
        <title>Microvirga tunisiensis sp. nov., a root nodule symbiotic bacterium isolated from Lupinus micranthus and L. luteus grown in Northern Tunisia.</title>
        <authorList>
            <person name="Msaddak A."/>
            <person name="Rejili M."/>
            <person name="Duran D."/>
            <person name="Mars M."/>
            <person name="Palacios J.M."/>
            <person name="Ruiz-Argueso T."/>
            <person name="Rey L."/>
            <person name="Imperial J."/>
        </authorList>
    </citation>
    <scope>NUCLEOTIDE SEQUENCE [LARGE SCALE GENOMIC DNA]</scope>
    <source>
        <strain evidence="4 5">Lmie10</strain>
    </source>
</reference>
<name>A0A5N7MIP9_9HYPH</name>
<keyword evidence="1" id="KW-0547">Nucleotide-binding</keyword>
<proteinExistence type="predicted"/>
<dbReference type="RefSeq" id="WP_152708713.1">
    <property type="nucleotide sequence ID" value="NZ_VOSJ01000001.1"/>
</dbReference>
<evidence type="ECO:0000256" key="2">
    <source>
        <dbReference type="ARBA" id="ARBA00022840"/>
    </source>
</evidence>
<comment type="caution">
    <text evidence="4">The sequence shown here is derived from an EMBL/GenBank/DDBJ whole genome shotgun (WGS) entry which is preliminary data.</text>
</comment>
<dbReference type="AlphaFoldDB" id="A0A5N7MIP9"/>
<sequence length="708" mass="77174">MLTKHTRIRYAAKAVERLIAAGTYDLAYELLDYIADQFLAFGLSEPSGEDRRQLLQFKKQEVVGPFIQGIISTGAQSVDFQSELYDTAKLAACLLADRAEDQEILQTILLASCDQHLFTTCTLAGYGVLPHPSTSALPMAGIAALQLADVTYTVARARNPRDGFATLLSSGLLLPAHLHCSKHAQKKTRILSEHEVIDEDTPHGTPANAVRVHDRILSTMKAGQIYSGSSCDALSTGSADRHLQPVLELIEKSVANDVTGINIAIRTKAALTAAGKIVDALAAKNFLPIVIDEDSNPNEILVSLVVSQLKAFRSTEVEPVLIITDDADLITAIEEEHDDLAPLSPQSEQGPARYDITCMTPQKVLLGHLLNNTVTPSIWLLPEEKPVTAKLLSVLSGIHTMPQDDTAERASAILRLAGSFGLELPHSVARRLASFVANPNEIAGAIRAAALTNNVDGLEAAVRSIIVGSKIHRSLPPRGPEAFDIRLVNTVEPLADIISTVVENKDKPISILLHGAPGTSKTTLAQYMADEMGLPLLMKRASDILGRYVGDTEKAIAAAFQDAQAQNAFLLFDEVDSLLSKREGARNLWEKTQVNEMLTWMNSHPLPFACTTNFLDQLDGAAVRRFTLRYELKPLDTERARLAWTSVLGLSETTVPQDRDLEALTVADFANVARKASLFKTNDPAKLLTWLRQEREDRGEKVTQFGFL</sequence>
<feature type="domain" description="AAA+ ATPase" evidence="3">
    <location>
        <begin position="507"/>
        <end position="636"/>
    </location>
</feature>
<dbReference type="Pfam" id="PF00004">
    <property type="entry name" value="AAA"/>
    <property type="match status" value="1"/>
</dbReference>
<dbReference type="GO" id="GO:0016887">
    <property type="term" value="F:ATP hydrolysis activity"/>
    <property type="evidence" value="ECO:0007669"/>
    <property type="project" value="InterPro"/>
</dbReference>